<dbReference type="PANTHER" id="PTHR34297">
    <property type="entry name" value="HYPOTHETICAL CYTOSOLIC PROTEIN-RELATED"/>
    <property type="match status" value="1"/>
</dbReference>
<sequence length="120" mass="13217">MTINYINEKGKIDIGEQVVAVIAGMAAIDSYGIVGMASRHQIKDGISELLKKDNLSKGIEVYTKDEKVYIDLHIVVSYGVKISEVAQNVQEKVKYILENQIGVKVEEVNVIVQGVKVLAE</sequence>
<organism evidence="2 3">
    <name type="scientific">Desulfuribacillus alkaliarsenatis</name>
    <dbReference type="NCBI Taxonomy" id="766136"/>
    <lineage>
        <taxon>Bacteria</taxon>
        <taxon>Bacillati</taxon>
        <taxon>Bacillota</taxon>
        <taxon>Desulfuribacillia</taxon>
        <taxon>Desulfuribacillales</taxon>
        <taxon>Desulfuribacillaceae</taxon>
        <taxon>Desulfuribacillus</taxon>
    </lineage>
</organism>
<dbReference type="PANTHER" id="PTHR34297:SF2">
    <property type="entry name" value="ASP23_GLS24 FAMILY ENVELOPE STRESS RESPONSE PROTEIN"/>
    <property type="match status" value="1"/>
</dbReference>
<comment type="similarity">
    <text evidence="1">Belongs to the asp23 family.</text>
</comment>
<protein>
    <recommendedName>
        <fullName evidence="4">Alkaline-shock protein</fullName>
    </recommendedName>
</protein>
<comment type="caution">
    <text evidence="2">The sequence shown here is derived from an EMBL/GenBank/DDBJ whole genome shotgun (WGS) entry which is preliminary data.</text>
</comment>
<dbReference type="AlphaFoldDB" id="A0A1E5G5W0"/>
<dbReference type="InterPro" id="IPR005531">
    <property type="entry name" value="Asp23"/>
</dbReference>
<keyword evidence="3" id="KW-1185">Reference proteome</keyword>
<dbReference type="Proteomes" id="UP000094296">
    <property type="component" value="Unassembled WGS sequence"/>
</dbReference>
<dbReference type="EMBL" id="MIJE01000001">
    <property type="protein sequence ID" value="OEF98543.1"/>
    <property type="molecule type" value="Genomic_DNA"/>
</dbReference>
<dbReference type="RefSeq" id="WP_069642035.1">
    <property type="nucleotide sequence ID" value="NZ_MIJE01000001.1"/>
</dbReference>
<dbReference type="Pfam" id="PF03780">
    <property type="entry name" value="Asp23"/>
    <property type="match status" value="1"/>
</dbReference>
<reference evidence="2 3" key="1">
    <citation type="submission" date="2016-09" db="EMBL/GenBank/DDBJ databases">
        <title>Draft genome sequence for the type strain of Desulfuribacillus alkaliarsenatis AHT28, an obligately anaerobic, sulfidogenic bacterium isolated from Russian soda lake sediments.</title>
        <authorList>
            <person name="Abin C.A."/>
            <person name="Hollibaugh J.T."/>
        </authorList>
    </citation>
    <scope>NUCLEOTIDE SEQUENCE [LARGE SCALE GENOMIC DNA]</scope>
    <source>
        <strain evidence="2 3">AHT28</strain>
    </source>
</reference>
<accession>A0A1E5G5W0</accession>
<evidence type="ECO:0008006" key="4">
    <source>
        <dbReference type="Google" id="ProtNLM"/>
    </source>
</evidence>
<evidence type="ECO:0000313" key="2">
    <source>
        <dbReference type="EMBL" id="OEF98543.1"/>
    </source>
</evidence>
<evidence type="ECO:0000256" key="1">
    <source>
        <dbReference type="ARBA" id="ARBA00005721"/>
    </source>
</evidence>
<gene>
    <name evidence="2" type="ORF">BHF68_02445</name>
</gene>
<evidence type="ECO:0000313" key="3">
    <source>
        <dbReference type="Proteomes" id="UP000094296"/>
    </source>
</evidence>
<dbReference type="OrthoDB" id="9791482at2"/>
<name>A0A1E5G5W0_9FIRM</name>
<proteinExistence type="inferred from homology"/>
<dbReference type="STRING" id="766136.BHF68_02445"/>